<dbReference type="NCBIfam" id="TIGR04409">
    <property type="entry name" value="LptC_YrbK"/>
    <property type="match status" value="1"/>
</dbReference>
<dbReference type="GO" id="GO:0015221">
    <property type="term" value="F:lipopolysaccharide transmembrane transporter activity"/>
    <property type="evidence" value="ECO:0007669"/>
    <property type="project" value="InterPro"/>
</dbReference>
<dbReference type="GO" id="GO:0005886">
    <property type="term" value="C:plasma membrane"/>
    <property type="evidence" value="ECO:0007669"/>
    <property type="project" value="InterPro"/>
</dbReference>
<keyword evidence="8" id="KW-1185">Reference proteome</keyword>
<keyword evidence="1" id="KW-1003">Cell membrane</keyword>
<comment type="caution">
    <text evidence="7">The sequence shown here is derived from an EMBL/GenBank/DDBJ whole genome shotgun (WGS) entry which is preliminary data.</text>
</comment>
<dbReference type="InterPro" id="IPR010664">
    <property type="entry name" value="LipoPS_assembly_LptC-rel"/>
</dbReference>
<dbReference type="PANTHER" id="PTHR37481:SF1">
    <property type="entry name" value="LIPOPOLYSACCHARIDE EXPORT SYSTEM PROTEIN LPTC"/>
    <property type="match status" value="1"/>
</dbReference>
<dbReference type="AlphaFoldDB" id="A0A369AN83"/>
<dbReference type="InterPro" id="IPR026265">
    <property type="entry name" value="LptC"/>
</dbReference>
<evidence type="ECO:0000256" key="3">
    <source>
        <dbReference type="ARBA" id="ARBA00022692"/>
    </source>
</evidence>
<organism evidence="7 8">
    <name type="scientific">Extensimonas vulgaris</name>
    <dbReference type="NCBI Taxonomy" id="1031594"/>
    <lineage>
        <taxon>Bacteria</taxon>
        <taxon>Pseudomonadati</taxon>
        <taxon>Pseudomonadota</taxon>
        <taxon>Betaproteobacteria</taxon>
        <taxon>Burkholderiales</taxon>
        <taxon>Comamonadaceae</taxon>
        <taxon>Extensimonas</taxon>
    </lineage>
</organism>
<keyword evidence="2" id="KW-0997">Cell inner membrane</keyword>
<evidence type="ECO:0000256" key="2">
    <source>
        <dbReference type="ARBA" id="ARBA00022519"/>
    </source>
</evidence>
<keyword evidence="3 6" id="KW-0812">Transmembrane</keyword>
<dbReference type="InterPro" id="IPR052363">
    <property type="entry name" value="LPS_export_LptC"/>
</dbReference>
<gene>
    <name evidence="7" type="ORF">DFR45_102241</name>
</gene>
<name>A0A369AN83_9BURK</name>
<dbReference type="Gene3D" id="2.60.450.10">
    <property type="entry name" value="Lipopolysaccharide (LPS) transport protein A like domain"/>
    <property type="match status" value="1"/>
</dbReference>
<feature type="transmembrane region" description="Helical" evidence="6">
    <location>
        <begin position="20"/>
        <end position="38"/>
    </location>
</feature>
<accession>A0A369AN83</accession>
<evidence type="ECO:0000313" key="8">
    <source>
        <dbReference type="Proteomes" id="UP000252174"/>
    </source>
</evidence>
<dbReference type="Proteomes" id="UP000252174">
    <property type="component" value="Unassembled WGS sequence"/>
</dbReference>
<dbReference type="Pfam" id="PF06835">
    <property type="entry name" value="LptC"/>
    <property type="match status" value="1"/>
</dbReference>
<dbReference type="PANTHER" id="PTHR37481">
    <property type="entry name" value="LIPOPOLYSACCHARIDE EXPORT SYSTEM PROTEIN LPTC"/>
    <property type="match status" value="1"/>
</dbReference>
<reference evidence="7 8" key="1">
    <citation type="submission" date="2018-07" db="EMBL/GenBank/DDBJ databases">
        <title>Genomic Encyclopedia of Type Strains, Phase IV (KMG-IV): sequencing the most valuable type-strain genomes for metagenomic binning, comparative biology and taxonomic classification.</title>
        <authorList>
            <person name="Goeker M."/>
        </authorList>
    </citation>
    <scope>NUCLEOTIDE SEQUENCE [LARGE SCALE GENOMIC DNA]</scope>
    <source>
        <strain evidence="7 8">DSM 100911</strain>
    </source>
</reference>
<dbReference type="EMBL" id="QPJU01000002">
    <property type="protein sequence ID" value="RCX10839.1"/>
    <property type="molecule type" value="Genomic_DNA"/>
</dbReference>
<protein>
    <submittedName>
        <fullName evidence="7">Lipopolysaccharide export system protein LptC</fullName>
    </submittedName>
</protein>
<dbReference type="GO" id="GO:0017089">
    <property type="term" value="F:glycolipid transfer activity"/>
    <property type="evidence" value="ECO:0007669"/>
    <property type="project" value="TreeGrafter"/>
</dbReference>
<keyword evidence="5 6" id="KW-0472">Membrane</keyword>
<evidence type="ECO:0000313" key="7">
    <source>
        <dbReference type="EMBL" id="RCX10839.1"/>
    </source>
</evidence>
<evidence type="ECO:0000256" key="6">
    <source>
        <dbReference type="SAM" id="Phobius"/>
    </source>
</evidence>
<evidence type="ECO:0000256" key="1">
    <source>
        <dbReference type="ARBA" id="ARBA00022475"/>
    </source>
</evidence>
<proteinExistence type="predicted"/>
<evidence type="ECO:0000256" key="5">
    <source>
        <dbReference type="ARBA" id="ARBA00023136"/>
    </source>
</evidence>
<sequence length="212" mass="24048">MSARRPLRAVLRQTTERLSLYLPILVMAVLALGSWWLVRNAPRAPGLTGAQPVRHEPDYFMRDFAVKNFDATGRLKSEVRGAVMRHYPDTETLEIDEVRMRALGQDGRWSVATARRALSNADGSEVQLFGNAVVTREPLPPQPGKTPQPRMEFRGEFLHAFTQTERVRSNQPVTLIRGDDHFTADAMEYDNVEQVLQMRGRVRGILMPKPGR</sequence>
<evidence type="ECO:0000256" key="4">
    <source>
        <dbReference type="ARBA" id="ARBA00022989"/>
    </source>
</evidence>
<dbReference type="GO" id="GO:0030288">
    <property type="term" value="C:outer membrane-bounded periplasmic space"/>
    <property type="evidence" value="ECO:0007669"/>
    <property type="project" value="TreeGrafter"/>
</dbReference>
<keyword evidence="4 6" id="KW-1133">Transmembrane helix</keyword>